<accession>A0AAV2RSU2</accession>
<dbReference type="Pfam" id="PF16566">
    <property type="entry name" value="CREPT"/>
    <property type="match status" value="1"/>
</dbReference>
<feature type="non-terminal residue" evidence="3">
    <location>
        <position position="1"/>
    </location>
</feature>
<reference evidence="3 4" key="1">
    <citation type="submission" date="2024-05" db="EMBL/GenBank/DDBJ databases">
        <authorList>
            <person name="Wallberg A."/>
        </authorList>
    </citation>
    <scope>NUCLEOTIDE SEQUENCE [LARGE SCALE GENOMIC DNA]</scope>
</reference>
<comment type="caution">
    <text evidence="3">The sequence shown here is derived from an EMBL/GenBank/DDBJ whole genome shotgun (WGS) entry which is preliminary data.</text>
</comment>
<gene>
    <name evidence="3" type="ORF">MNOR_LOCUS28118</name>
</gene>
<evidence type="ECO:0000313" key="3">
    <source>
        <dbReference type="EMBL" id="CAL4137662.1"/>
    </source>
</evidence>
<feature type="domain" description="RPRD1A/B C-terminal" evidence="2">
    <location>
        <begin position="2"/>
        <end position="108"/>
    </location>
</feature>
<evidence type="ECO:0000256" key="1">
    <source>
        <dbReference type="SAM" id="MobiDB-lite"/>
    </source>
</evidence>
<name>A0AAV2RSU2_MEGNR</name>
<organism evidence="3 4">
    <name type="scientific">Meganyctiphanes norvegica</name>
    <name type="common">Northern krill</name>
    <name type="synonym">Thysanopoda norvegica</name>
    <dbReference type="NCBI Taxonomy" id="48144"/>
    <lineage>
        <taxon>Eukaryota</taxon>
        <taxon>Metazoa</taxon>
        <taxon>Ecdysozoa</taxon>
        <taxon>Arthropoda</taxon>
        <taxon>Crustacea</taxon>
        <taxon>Multicrustacea</taxon>
        <taxon>Malacostraca</taxon>
        <taxon>Eumalacostraca</taxon>
        <taxon>Eucarida</taxon>
        <taxon>Euphausiacea</taxon>
        <taxon>Euphausiidae</taxon>
        <taxon>Meganyctiphanes</taxon>
    </lineage>
</organism>
<protein>
    <recommendedName>
        <fullName evidence="2">RPRD1A/B C-terminal domain-containing protein</fullName>
    </recommendedName>
</protein>
<dbReference type="EMBL" id="CAXKWB010030482">
    <property type="protein sequence ID" value="CAL4137662.1"/>
    <property type="molecule type" value="Genomic_DNA"/>
</dbReference>
<evidence type="ECO:0000259" key="2">
    <source>
        <dbReference type="Pfam" id="PF16566"/>
    </source>
</evidence>
<dbReference type="AlphaFoldDB" id="A0AAV2RSU2"/>
<feature type="region of interest" description="Disordered" evidence="1">
    <location>
        <begin position="87"/>
        <end position="109"/>
    </location>
</feature>
<evidence type="ECO:0000313" key="4">
    <source>
        <dbReference type="Proteomes" id="UP001497623"/>
    </source>
</evidence>
<sequence>TDAAGGHRLAGEVDNALVMLEAYNKRLQEEMESRRHLARMLHDYITHQKDRLHHTEKSLEEHRKKLSMVKKVRSELKAHLSNLPDISKLPTLRGNGLAPLPSAGDLFTS</sequence>
<dbReference type="Gene3D" id="6.10.250.2560">
    <property type="match status" value="1"/>
</dbReference>
<dbReference type="InterPro" id="IPR032337">
    <property type="entry name" value="RPRD1A/B_C"/>
</dbReference>
<dbReference type="Proteomes" id="UP001497623">
    <property type="component" value="Unassembled WGS sequence"/>
</dbReference>
<keyword evidence="4" id="KW-1185">Reference proteome</keyword>
<proteinExistence type="predicted"/>